<dbReference type="CDD" id="cd04936">
    <property type="entry name" value="ACT_AKii-LysC-BS-like_2"/>
    <property type="match status" value="1"/>
</dbReference>
<dbReference type="GO" id="GO:0009089">
    <property type="term" value="P:lysine biosynthetic process via diaminopimelate"/>
    <property type="evidence" value="ECO:0007669"/>
    <property type="project" value="TreeGrafter"/>
</dbReference>
<dbReference type="GO" id="GO:0005829">
    <property type="term" value="C:cytosol"/>
    <property type="evidence" value="ECO:0007669"/>
    <property type="project" value="TreeGrafter"/>
</dbReference>
<dbReference type="EC" id="2.7.2.4" evidence="2"/>
<feature type="domain" description="ACT" evidence="7">
    <location>
        <begin position="6"/>
        <end position="67"/>
    </location>
</feature>
<dbReference type="GO" id="GO:0005524">
    <property type="term" value="F:ATP binding"/>
    <property type="evidence" value="ECO:0007669"/>
    <property type="project" value="UniProtKB-KW"/>
</dbReference>
<dbReference type="Gene3D" id="3.30.2130.10">
    <property type="entry name" value="VC0802-like"/>
    <property type="match status" value="1"/>
</dbReference>
<comment type="caution">
    <text evidence="8">The sequence shown here is derived from an EMBL/GenBank/DDBJ whole genome shotgun (WGS) entry which is preliminary data.</text>
</comment>
<evidence type="ECO:0000256" key="6">
    <source>
        <dbReference type="ARBA" id="ARBA00022840"/>
    </source>
</evidence>
<gene>
    <name evidence="8" type="ORF">S01H1_29706</name>
</gene>
<dbReference type="EMBL" id="BARS01018245">
    <property type="protein sequence ID" value="GAF92285.1"/>
    <property type="molecule type" value="Genomic_DNA"/>
</dbReference>
<dbReference type="InterPro" id="IPR054352">
    <property type="entry name" value="ACT_Aspartokinase"/>
</dbReference>
<name>X0UUZ2_9ZZZZ</name>
<keyword evidence="3" id="KW-0808">Transferase</keyword>
<dbReference type="GO" id="GO:0009090">
    <property type="term" value="P:homoserine biosynthetic process"/>
    <property type="evidence" value="ECO:0007669"/>
    <property type="project" value="TreeGrafter"/>
</dbReference>
<evidence type="ECO:0000256" key="3">
    <source>
        <dbReference type="ARBA" id="ARBA00022679"/>
    </source>
</evidence>
<keyword evidence="5" id="KW-0418">Kinase</keyword>
<evidence type="ECO:0000256" key="1">
    <source>
        <dbReference type="ARBA" id="ARBA00010122"/>
    </source>
</evidence>
<reference evidence="8" key="1">
    <citation type="journal article" date="2014" name="Front. Microbiol.">
        <title>High frequency of phylogenetically diverse reductive dehalogenase-homologous genes in deep subseafloor sedimentary metagenomes.</title>
        <authorList>
            <person name="Kawai M."/>
            <person name="Futagami T."/>
            <person name="Toyoda A."/>
            <person name="Takaki Y."/>
            <person name="Nishi S."/>
            <person name="Hori S."/>
            <person name="Arai W."/>
            <person name="Tsubouchi T."/>
            <person name="Morono Y."/>
            <person name="Uchiyama I."/>
            <person name="Ito T."/>
            <person name="Fujiyama A."/>
            <person name="Inagaki F."/>
            <person name="Takami H."/>
        </authorList>
    </citation>
    <scope>NUCLEOTIDE SEQUENCE</scope>
    <source>
        <strain evidence="8">Expedition CK06-06</strain>
    </source>
</reference>
<protein>
    <recommendedName>
        <fullName evidence="2">aspartate kinase</fullName>
        <ecNumber evidence="2">2.7.2.4</ecNumber>
    </recommendedName>
</protein>
<feature type="non-terminal residue" evidence="8">
    <location>
        <position position="1"/>
    </location>
</feature>
<dbReference type="Pfam" id="PF22468">
    <property type="entry name" value="ACT_9"/>
    <property type="match status" value="1"/>
</dbReference>
<evidence type="ECO:0000256" key="4">
    <source>
        <dbReference type="ARBA" id="ARBA00022741"/>
    </source>
</evidence>
<dbReference type="PROSITE" id="PS51671">
    <property type="entry name" value="ACT"/>
    <property type="match status" value="1"/>
</dbReference>
<dbReference type="GO" id="GO:0004072">
    <property type="term" value="F:aspartate kinase activity"/>
    <property type="evidence" value="ECO:0007669"/>
    <property type="project" value="UniProtKB-EC"/>
</dbReference>
<dbReference type="AlphaFoldDB" id="X0UUZ2"/>
<comment type="similarity">
    <text evidence="1">Belongs to the aspartokinase family.</text>
</comment>
<evidence type="ECO:0000256" key="5">
    <source>
        <dbReference type="ARBA" id="ARBA00022777"/>
    </source>
</evidence>
<organism evidence="8">
    <name type="scientific">marine sediment metagenome</name>
    <dbReference type="NCBI Taxonomy" id="412755"/>
    <lineage>
        <taxon>unclassified sequences</taxon>
        <taxon>metagenomes</taxon>
        <taxon>ecological metagenomes</taxon>
    </lineage>
</organism>
<dbReference type="SUPFAM" id="SSF55021">
    <property type="entry name" value="ACT-like"/>
    <property type="match status" value="1"/>
</dbReference>
<evidence type="ECO:0000256" key="2">
    <source>
        <dbReference type="ARBA" id="ARBA00013059"/>
    </source>
</evidence>
<dbReference type="PANTHER" id="PTHR21499:SF3">
    <property type="entry name" value="ASPARTOKINASE"/>
    <property type="match status" value="1"/>
</dbReference>
<dbReference type="InterPro" id="IPR002912">
    <property type="entry name" value="ACT_dom"/>
</dbReference>
<evidence type="ECO:0000313" key="8">
    <source>
        <dbReference type="EMBL" id="GAF92285.1"/>
    </source>
</evidence>
<proteinExistence type="inferred from homology"/>
<evidence type="ECO:0000259" key="7">
    <source>
        <dbReference type="PROSITE" id="PS51671"/>
    </source>
</evidence>
<sequence>IAKLSVTGVGMRSHTGVAIRMFRSLADADINVEMINTSEVRVNVIVDGDNGQPALEALTSAFADAMR</sequence>
<dbReference type="PANTHER" id="PTHR21499">
    <property type="entry name" value="ASPARTATE KINASE"/>
    <property type="match status" value="1"/>
</dbReference>
<keyword evidence="4" id="KW-0547">Nucleotide-binding</keyword>
<dbReference type="InterPro" id="IPR045865">
    <property type="entry name" value="ACT-like_dom_sf"/>
</dbReference>
<keyword evidence="6" id="KW-0067">ATP-binding</keyword>
<accession>X0UUZ2</accession>